<dbReference type="Proteomes" id="UP000789920">
    <property type="component" value="Unassembled WGS sequence"/>
</dbReference>
<dbReference type="EMBL" id="CAJVQC010025253">
    <property type="protein sequence ID" value="CAG8729318.1"/>
    <property type="molecule type" value="Genomic_DNA"/>
</dbReference>
<evidence type="ECO:0000313" key="2">
    <source>
        <dbReference type="Proteomes" id="UP000789920"/>
    </source>
</evidence>
<evidence type="ECO:0000313" key="1">
    <source>
        <dbReference type="EMBL" id="CAG8729318.1"/>
    </source>
</evidence>
<name>A0ACA9Q1C5_9GLOM</name>
<gene>
    <name evidence="1" type="ORF">RPERSI_LOCUS11995</name>
</gene>
<proteinExistence type="predicted"/>
<sequence>MLYLRNVRKKTKRNNLYDKDYLYGFPEDLQNNITFAEYNRKVVTAWAGLNANQDNLVNNKKEHLATIHNVLTNIKEDKTNIVQNAYTNPTEEFIINVGDTFSSYEMADLYLNKHAKSVEFSLYHKYFEVNNTRSYVVEHLNIVFL</sequence>
<accession>A0ACA9Q1C5</accession>
<reference evidence="1" key="1">
    <citation type="submission" date="2021-06" db="EMBL/GenBank/DDBJ databases">
        <authorList>
            <person name="Kallberg Y."/>
            <person name="Tangrot J."/>
            <person name="Rosling A."/>
        </authorList>
    </citation>
    <scope>NUCLEOTIDE SEQUENCE</scope>
    <source>
        <strain evidence="1">MA461A</strain>
    </source>
</reference>
<organism evidence="1 2">
    <name type="scientific">Racocetra persica</name>
    <dbReference type="NCBI Taxonomy" id="160502"/>
    <lineage>
        <taxon>Eukaryota</taxon>
        <taxon>Fungi</taxon>
        <taxon>Fungi incertae sedis</taxon>
        <taxon>Mucoromycota</taxon>
        <taxon>Glomeromycotina</taxon>
        <taxon>Glomeromycetes</taxon>
        <taxon>Diversisporales</taxon>
        <taxon>Gigasporaceae</taxon>
        <taxon>Racocetra</taxon>
    </lineage>
</organism>
<comment type="caution">
    <text evidence="1">The sequence shown here is derived from an EMBL/GenBank/DDBJ whole genome shotgun (WGS) entry which is preliminary data.</text>
</comment>
<keyword evidence="2" id="KW-1185">Reference proteome</keyword>
<feature type="non-terminal residue" evidence="1">
    <location>
        <position position="145"/>
    </location>
</feature>
<protein>
    <submittedName>
        <fullName evidence="1">9057_t:CDS:1</fullName>
    </submittedName>
</protein>